<evidence type="ECO:0000313" key="1">
    <source>
        <dbReference type="EMBL" id="CAB4553944.1"/>
    </source>
</evidence>
<sequence length="47" mass="5486">MHRATPLSDHLEIETYTWDVLPPELKTGDIIDYVSREIEFVRSELIG</sequence>
<proteinExistence type="predicted"/>
<protein>
    <submittedName>
        <fullName evidence="1">Unannotated protein</fullName>
    </submittedName>
</protein>
<reference evidence="1" key="1">
    <citation type="submission" date="2020-05" db="EMBL/GenBank/DDBJ databases">
        <authorList>
            <person name="Chiriac C."/>
            <person name="Salcher M."/>
            <person name="Ghai R."/>
            <person name="Kavagutti S V."/>
        </authorList>
    </citation>
    <scope>NUCLEOTIDE SEQUENCE</scope>
</reference>
<name>A0A6J6CRZ3_9ZZZZ</name>
<dbReference type="AlphaFoldDB" id="A0A6J6CRZ3"/>
<gene>
    <name evidence="1" type="ORF">UFOPK1561_00477</name>
</gene>
<accession>A0A6J6CRZ3</accession>
<organism evidence="1">
    <name type="scientific">freshwater metagenome</name>
    <dbReference type="NCBI Taxonomy" id="449393"/>
    <lineage>
        <taxon>unclassified sequences</taxon>
        <taxon>metagenomes</taxon>
        <taxon>ecological metagenomes</taxon>
    </lineage>
</organism>
<dbReference type="EMBL" id="CAEZSZ010000042">
    <property type="protein sequence ID" value="CAB4553944.1"/>
    <property type="molecule type" value="Genomic_DNA"/>
</dbReference>